<dbReference type="GO" id="GO:0006508">
    <property type="term" value="P:proteolysis"/>
    <property type="evidence" value="ECO:0007669"/>
    <property type="project" value="InterPro"/>
</dbReference>
<dbReference type="RefSeq" id="WP_012953703.1">
    <property type="nucleotide sequence ID" value="NC_013771.1"/>
</dbReference>
<dbReference type="HOGENOM" id="CLU_134083_0_0_3"/>
<evidence type="ECO:0000259" key="1">
    <source>
        <dbReference type="Pfam" id="PF02617"/>
    </source>
</evidence>
<name>D3ENI8_ATETH</name>
<dbReference type="EMBL" id="CP001842">
    <property type="protein sequence ID" value="ADB95038.1"/>
    <property type="molecule type" value="Genomic_DNA"/>
</dbReference>
<proteinExistence type="predicted"/>
<keyword evidence="3" id="KW-1185">Reference proteome</keyword>
<dbReference type="PANTHER" id="PTHR33473:SF3">
    <property type="entry name" value="ATP-DEPENDENT CLP PROTEASE ADAPTER PROTEIN CLPS"/>
    <property type="match status" value="1"/>
</dbReference>
<dbReference type="KEGG" id="cyu:UCYN_02930"/>
<dbReference type="PATRIC" id="fig|713887.8.peg.276"/>
<dbReference type="SUPFAM" id="SSF54736">
    <property type="entry name" value="ClpS-like"/>
    <property type="match status" value="1"/>
</dbReference>
<feature type="domain" description="Adaptor protein ClpS core" evidence="1">
    <location>
        <begin position="28"/>
        <end position="97"/>
    </location>
</feature>
<dbReference type="InterPro" id="IPR022935">
    <property type="entry name" value="ClpS"/>
</dbReference>
<dbReference type="Proteomes" id="UP000001405">
    <property type="component" value="Chromosome"/>
</dbReference>
<gene>
    <name evidence="2" type="ordered locus">UCYN_02930</name>
</gene>
<dbReference type="InterPro" id="IPR003769">
    <property type="entry name" value="ClpS_core"/>
</dbReference>
<dbReference type="STRING" id="1453429.UCYN_02930"/>
<dbReference type="PANTHER" id="PTHR33473">
    <property type="entry name" value="ATP-DEPENDENT CLP PROTEASE ADAPTER PROTEIN CLPS1, CHLOROPLASTIC"/>
    <property type="match status" value="1"/>
</dbReference>
<reference evidence="2 3" key="1">
    <citation type="journal article" date="2010" name="Nature">
        <title>Metabolic streamlining in an open-ocean nitrogen-fixing cyanobacterium.</title>
        <authorList>
            <person name="Tripp H.J."/>
            <person name="Bench S.R."/>
            <person name="Turk K.A."/>
            <person name="Foster R.A."/>
            <person name="Desany B.A."/>
            <person name="Niazi F."/>
            <person name="Affourtit J.P."/>
            <person name="Zehr J.P."/>
        </authorList>
    </citation>
    <scope>NUCLEOTIDE SEQUENCE [LARGE SCALE GENOMIC DNA]</scope>
    <source>
        <strain evidence="3">ALOHA</strain>
    </source>
</reference>
<dbReference type="NCBIfam" id="NF009563">
    <property type="entry name" value="PRK13019.1-3"/>
    <property type="match status" value="1"/>
</dbReference>
<dbReference type="Gene3D" id="3.30.1390.10">
    <property type="match status" value="1"/>
</dbReference>
<dbReference type="InterPro" id="IPR014719">
    <property type="entry name" value="Ribosomal_bL12_C/ClpS-like"/>
</dbReference>
<evidence type="ECO:0000313" key="2">
    <source>
        <dbReference type="EMBL" id="ADB95038.1"/>
    </source>
</evidence>
<dbReference type="OrthoDB" id="9796933at2"/>
<dbReference type="GO" id="GO:0030163">
    <property type="term" value="P:protein catabolic process"/>
    <property type="evidence" value="ECO:0007669"/>
    <property type="project" value="InterPro"/>
</dbReference>
<accession>D3ENI8</accession>
<organism evidence="3">
    <name type="scientific">Atelocyanobacterium thalassa (isolate ALOHA)</name>
    <dbReference type="NCBI Taxonomy" id="1453429"/>
    <lineage>
        <taxon>Bacteria</taxon>
        <taxon>Bacillati</taxon>
        <taxon>Cyanobacteriota</taxon>
        <taxon>Cyanophyceae</taxon>
        <taxon>Oscillatoriophycideae</taxon>
        <taxon>Chroococcales</taxon>
        <taxon>Aphanothecaceae</taxon>
        <taxon>Candidatus Atelocyanobacterium</taxon>
        <taxon>Candidatus Atelocyanobacterium thalassae</taxon>
    </lineage>
</organism>
<protein>
    <submittedName>
        <fullName evidence="2">Uncharacterized conserved protein</fullName>
    </submittedName>
</protein>
<evidence type="ECO:0000313" key="3">
    <source>
        <dbReference type="Proteomes" id="UP000001405"/>
    </source>
</evidence>
<sequence length="106" mass="12234">MFKRLSITIPETSISTNIKHSAVIDYKPYPNCKIIVLNDDFNTFDHVANCLIRYIPAMTKSHAWELTQKIHFNGFATVWMGPLEQAELYHQQLRREGLTMAPLEGI</sequence>
<dbReference type="AlphaFoldDB" id="D3ENI8"/>
<dbReference type="Pfam" id="PF02617">
    <property type="entry name" value="ClpS"/>
    <property type="match status" value="1"/>
</dbReference>